<reference evidence="3 4" key="1">
    <citation type="submission" date="2018-08" db="EMBL/GenBank/DDBJ databases">
        <title>Genomic Encyclopedia of Type Strains, Phase IV (KMG-IV): sequencing the most valuable type-strain genomes for metagenomic binning, comparative biology and taxonomic classification.</title>
        <authorList>
            <person name="Goeker M."/>
        </authorList>
    </citation>
    <scope>NUCLEOTIDE SEQUENCE [LARGE SCALE GENOMIC DNA]</scope>
    <source>
        <strain evidence="3 4">BW863</strain>
    </source>
</reference>
<dbReference type="PANTHER" id="PTHR43777">
    <property type="entry name" value="MOLYBDENUM COFACTOR CYTIDYLYLTRANSFERASE"/>
    <property type="match status" value="1"/>
</dbReference>
<name>A0A3D9Z262_9HYPH</name>
<keyword evidence="3" id="KW-0548">Nucleotidyltransferase</keyword>
<dbReference type="SUPFAM" id="SSF53448">
    <property type="entry name" value="Nucleotide-diphospho-sugar transferases"/>
    <property type="match status" value="1"/>
</dbReference>
<dbReference type="PANTHER" id="PTHR43777:SF1">
    <property type="entry name" value="MOLYBDENUM COFACTOR CYTIDYLYLTRANSFERASE"/>
    <property type="match status" value="1"/>
</dbReference>
<accession>A0A3D9Z262</accession>
<dbReference type="RefSeq" id="WP_165204101.1">
    <property type="nucleotide sequence ID" value="NZ_CP025086.1"/>
</dbReference>
<evidence type="ECO:0000313" key="4">
    <source>
        <dbReference type="Proteomes" id="UP000256900"/>
    </source>
</evidence>
<evidence type="ECO:0000313" key="3">
    <source>
        <dbReference type="EMBL" id="REF89151.1"/>
    </source>
</evidence>
<gene>
    <name evidence="3" type="ORF">DES32_0366</name>
</gene>
<organism evidence="3 4">
    <name type="scientific">Methylovirgula ligni</name>
    <dbReference type="NCBI Taxonomy" id="569860"/>
    <lineage>
        <taxon>Bacteria</taxon>
        <taxon>Pseudomonadati</taxon>
        <taxon>Pseudomonadota</taxon>
        <taxon>Alphaproteobacteria</taxon>
        <taxon>Hyphomicrobiales</taxon>
        <taxon>Beijerinckiaceae</taxon>
        <taxon>Methylovirgula</taxon>
    </lineage>
</organism>
<dbReference type="GO" id="GO:0016779">
    <property type="term" value="F:nucleotidyltransferase activity"/>
    <property type="evidence" value="ECO:0007669"/>
    <property type="project" value="UniProtKB-KW"/>
</dbReference>
<keyword evidence="3" id="KW-0808">Transferase</keyword>
<evidence type="ECO:0000256" key="1">
    <source>
        <dbReference type="ARBA" id="ARBA00022842"/>
    </source>
</evidence>
<evidence type="ECO:0000259" key="2">
    <source>
        <dbReference type="Pfam" id="PF12804"/>
    </source>
</evidence>
<dbReference type="AlphaFoldDB" id="A0A3D9Z262"/>
<comment type="caution">
    <text evidence="3">The sequence shown here is derived from an EMBL/GenBank/DDBJ whole genome shotgun (WGS) entry which is preliminary data.</text>
</comment>
<keyword evidence="1" id="KW-0460">Magnesium</keyword>
<feature type="domain" description="MobA-like NTP transferase" evidence="2">
    <location>
        <begin position="24"/>
        <end position="171"/>
    </location>
</feature>
<dbReference type="InterPro" id="IPR025877">
    <property type="entry name" value="MobA-like_NTP_Trfase"/>
</dbReference>
<dbReference type="InterPro" id="IPR029044">
    <property type="entry name" value="Nucleotide-diphossugar_trans"/>
</dbReference>
<sequence>MNAQRASFGSAIAGLAPPCLRISAVVLAAGLSARMGGSAKMLLDVGGVPMIRRTAQNVLAFAPTETVIVTGHRAEDVANVLADLPASCIFNRDFAQGQPTSVAAGVRALTQVCDAVMIMLGDQPLVTASDIERLASLYARLELESILVPFYESKRGNPILFASRHIPAVIGGGLNIGCRKLIETRTSDVYRAEMESDVYALDCDTPEDYARLLHRLEKMQ</sequence>
<dbReference type="CDD" id="cd04182">
    <property type="entry name" value="GT_2_like_f"/>
    <property type="match status" value="1"/>
</dbReference>
<dbReference type="Pfam" id="PF12804">
    <property type="entry name" value="NTP_transf_3"/>
    <property type="match status" value="1"/>
</dbReference>
<keyword evidence="4" id="KW-1185">Reference proteome</keyword>
<dbReference type="Proteomes" id="UP000256900">
    <property type="component" value="Unassembled WGS sequence"/>
</dbReference>
<dbReference type="Gene3D" id="3.90.550.10">
    <property type="entry name" value="Spore Coat Polysaccharide Biosynthesis Protein SpsA, Chain A"/>
    <property type="match status" value="1"/>
</dbReference>
<dbReference type="EMBL" id="QUMO01000001">
    <property type="protein sequence ID" value="REF89151.1"/>
    <property type="molecule type" value="Genomic_DNA"/>
</dbReference>
<proteinExistence type="predicted"/>
<protein>
    <submittedName>
        <fullName evidence="3">Molybdenum cofactor cytidylyltransferase</fullName>
    </submittedName>
</protein>